<dbReference type="PROSITE" id="PS50005">
    <property type="entry name" value="TPR"/>
    <property type="match status" value="1"/>
</dbReference>
<dbReference type="STRING" id="1423796.FC24_GL001832"/>
<protein>
    <submittedName>
        <fullName evidence="4">Uncharacterized protein</fullName>
    </submittedName>
</protein>
<dbReference type="EMBL" id="AYYI01000051">
    <property type="protein sequence ID" value="KRM97024.1"/>
    <property type="molecule type" value="Genomic_DNA"/>
</dbReference>
<proteinExistence type="predicted"/>
<accession>A0A0R2CZ91</accession>
<dbReference type="SMART" id="SM00028">
    <property type="entry name" value="TPR"/>
    <property type="match status" value="4"/>
</dbReference>
<sequence>MIILQRKSQALWIKGDKQGAVKILVAAIKKAPSQLDNYLELAAYLNALQDVTQAEKLLRSALVRFPHNQDIYYSLGTTYYAAASYSRALSEFKKITLPRLQNDKLYMLASTYYAQKDYGHALAFAVTAQQRQPKQVDVNLLAGDCFLAIGDFSHAETYYRQALDQAPASAPANFKLGLTAMAQGKSNAAYFKQAKKQDAAYFAREKHKLTDIERYLKAQQK</sequence>
<evidence type="ECO:0000256" key="1">
    <source>
        <dbReference type="ARBA" id="ARBA00022737"/>
    </source>
</evidence>
<dbReference type="Gene3D" id="1.25.40.10">
    <property type="entry name" value="Tetratricopeptide repeat domain"/>
    <property type="match status" value="2"/>
</dbReference>
<dbReference type="PANTHER" id="PTHR45586:SF1">
    <property type="entry name" value="LIPOPOLYSACCHARIDE ASSEMBLY PROTEIN B"/>
    <property type="match status" value="1"/>
</dbReference>
<dbReference type="SUPFAM" id="SSF48452">
    <property type="entry name" value="TPR-like"/>
    <property type="match status" value="1"/>
</dbReference>
<evidence type="ECO:0000256" key="3">
    <source>
        <dbReference type="PROSITE-ProRule" id="PRU00339"/>
    </source>
</evidence>
<keyword evidence="2 3" id="KW-0802">TPR repeat</keyword>
<comment type="caution">
    <text evidence="4">The sequence shown here is derived from an EMBL/GenBank/DDBJ whole genome shotgun (WGS) entry which is preliminary data.</text>
</comment>
<dbReference type="InterPro" id="IPR051012">
    <property type="entry name" value="CellSynth/LPSAsmb/PSIAsmb"/>
</dbReference>
<dbReference type="InterPro" id="IPR019734">
    <property type="entry name" value="TPR_rpt"/>
</dbReference>
<dbReference type="Proteomes" id="UP000051638">
    <property type="component" value="Unassembled WGS sequence"/>
</dbReference>
<gene>
    <name evidence="4" type="ORF">FC24_GL001832</name>
</gene>
<feature type="repeat" description="TPR" evidence="3">
    <location>
        <begin position="136"/>
        <end position="169"/>
    </location>
</feature>
<dbReference type="Pfam" id="PF13432">
    <property type="entry name" value="TPR_16"/>
    <property type="match status" value="1"/>
</dbReference>
<organism evidence="4 5">
    <name type="scientific">Loigolactobacillus rennini DSM 20253</name>
    <dbReference type="NCBI Taxonomy" id="1423796"/>
    <lineage>
        <taxon>Bacteria</taxon>
        <taxon>Bacillati</taxon>
        <taxon>Bacillota</taxon>
        <taxon>Bacilli</taxon>
        <taxon>Lactobacillales</taxon>
        <taxon>Lactobacillaceae</taxon>
        <taxon>Loigolactobacillus</taxon>
    </lineage>
</organism>
<dbReference type="PANTHER" id="PTHR45586">
    <property type="entry name" value="TPR REPEAT-CONTAINING PROTEIN PA4667"/>
    <property type="match status" value="1"/>
</dbReference>
<name>A0A0R2CZ91_9LACO</name>
<evidence type="ECO:0000313" key="4">
    <source>
        <dbReference type="EMBL" id="KRM97024.1"/>
    </source>
</evidence>
<evidence type="ECO:0000256" key="2">
    <source>
        <dbReference type="ARBA" id="ARBA00022803"/>
    </source>
</evidence>
<keyword evidence="5" id="KW-1185">Reference proteome</keyword>
<reference evidence="4 5" key="1">
    <citation type="journal article" date="2015" name="Genome Announc.">
        <title>Expanding the biotechnology potential of lactobacilli through comparative genomics of 213 strains and associated genera.</title>
        <authorList>
            <person name="Sun Z."/>
            <person name="Harris H.M."/>
            <person name="McCann A."/>
            <person name="Guo C."/>
            <person name="Argimon S."/>
            <person name="Zhang W."/>
            <person name="Yang X."/>
            <person name="Jeffery I.B."/>
            <person name="Cooney J.C."/>
            <person name="Kagawa T.F."/>
            <person name="Liu W."/>
            <person name="Song Y."/>
            <person name="Salvetti E."/>
            <person name="Wrobel A."/>
            <person name="Rasinkangas P."/>
            <person name="Parkhill J."/>
            <person name="Rea M.C."/>
            <person name="O'Sullivan O."/>
            <person name="Ritari J."/>
            <person name="Douillard F.P."/>
            <person name="Paul Ross R."/>
            <person name="Yang R."/>
            <person name="Briner A.E."/>
            <person name="Felis G.E."/>
            <person name="de Vos W.M."/>
            <person name="Barrangou R."/>
            <person name="Klaenhammer T.R."/>
            <person name="Caufield P.W."/>
            <person name="Cui Y."/>
            <person name="Zhang H."/>
            <person name="O'Toole P.W."/>
        </authorList>
    </citation>
    <scope>NUCLEOTIDE SEQUENCE [LARGE SCALE GENOMIC DNA]</scope>
    <source>
        <strain evidence="4 5">DSM 20253</strain>
    </source>
</reference>
<dbReference type="Pfam" id="PF13428">
    <property type="entry name" value="TPR_14"/>
    <property type="match status" value="1"/>
</dbReference>
<dbReference type="PATRIC" id="fig|1423796.3.peg.1859"/>
<dbReference type="InterPro" id="IPR011990">
    <property type="entry name" value="TPR-like_helical_dom_sf"/>
</dbReference>
<keyword evidence="1" id="KW-0677">Repeat</keyword>
<dbReference type="AlphaFoldDB" id="A0A0R2CZ91"/>
<evidence type="ECO:0000313" key="5">
    <source>
        <dbReference type="Proteomes" id="UP000051638"/>
    </source>
</evidence>